<reference evidence="3" key="1">
    <citation type="submission" date="2019-09" db="EMBL/GenBank/DDBJ databases">
        <authorList>
            <person name="Cremers G."/>
        </authorList>
    </citation>
    <scope>NUCLEOTIDE SEQUENCE [LARGE SCALE GENOMIC DNA]</scope>
    <source>
        <strain evidence="3">3B</strain>
    </source>
</reference>
<comment type="caution">
    <text evidence="3">The sequence shown here is derived from an EMBL/GenBank/DDBJ whole genome shotgun (WGS) entry which is preliminary data.</text>
</comment>
<dbReference type="InterPro" id="IPR036291">
    <property type="entry name" value="NAD(P)-bd_dom_sf"/>
</dbReference>
<keyword evidence="1" id="KW-0520">NAD</keyword>
<sequence>MPEALVCGAGGFIGSHLVRRLKREGFWVRGVDLKFPEFSPTEADDFVQGDLREPDFCRLVVDRRFAEVYQLAADMGGAGFVFTGEHDADILHNSATINLNMLDACRRRRVKRIFYSSSACIYPAYNQEDPENPLCSEASAYPAAPDSEYGWEKLFSEHLYLAFAKNYGMEVRVARYHNIFGPEGTWKGGREKAPAALCRKIAEAPDGGEIEVWGDGQQTRSFLYIDECLEASLRLMRSDFPGPINVGSEEMIRINDLARLISRVGGKRIAIRNVPGPLGVRGRNSDNRLIREKLGWAPTQPLEKGIAYTYAWIAEQVAGDRGGKKPGG</sequence>
<gene>
    <name evidence="3" type="primary">GME</name>
    <name evidence="3" type="ORF">MAMC_01845</name>
</gene>
<dbReference type="PANTHER" id="PTHR43574">
    <property type="entry name" value="EPIMERASE-RELATED"/>
    <property type="match status" value="1"/>
</dbReference>
<keyword evidence="4" id="KW-1185">Reference proteome</keyword>
<accession>A0A5E6MPB3</accession>
<feature type="domain" description="NAD-dependent epimerase/dehydratase" evidence="2">
    <location>
        <begin position="4"/>
        <end position="247"/>
    </location>
</feature>
<dbReference type="OrthoDB" id="9771073at2"/>
<evidence type="ECO:0000313" key="3">
    <source>
        <dbReference type="EMBL" id="VVM07828.1"/>
    </source>
</evidence>
<dbReference type="Gene3D" id="3.90.25.10">
    <property type="entry name" value="UDP-galactose 4-epimerase, domain 1"/>
    <property type="match status" value="1"/>
</dbReference>
<keyword evidence="3" id="KW-0413">Isomerase</keyword>
<dbReference type="Pfam" id="PF01370">
    <property type="entry name" value="Epimerase"/>
    <property type="match status" value="1"/>
</dbReference>
<evidence type="ECO:0000259" key="2">
    <source>
        <dbReference type="Pfam" id="PF01370"/>
    </source>
</evidence>
<dbReference type="RefSeq" id="WP_142525774.1">
    <property type="nucleotide sequence ID" value="NZ_CABFUZ020000203.1"/>
</dbReference>
<dbReference type="GO" id="GO:0047918">
    <property type="term" value="F:GDP-mannose 3,5-epimerase activity"/>
    <property type="evidence" value="ECO:0007669"/>
    <property type="project" value="UniProtKB-EC"/>
</dbReference>
<protein>
    <submittedName>
        <fullName evidence="3">GDP-D-mannose 3', 5'-epimerase</fullName>
        <ecNumber evidence="3">5.1.3.18</ecNumber>
    </submittedName>
</protein>
<dbReference type="InterPro" id="IPR001509">
    <property type="entry name" value="Epimerase_deHydtase"/>
</dbReference>
<proteinExistence type="predicted"/>
<organism evidence="3 4">
    <name type="scientific">Methylacidimicrobium cyclopophantes</name>
    <dbReference type="NCBI Taxonomy" id="1041766"/>
    <lineage>
        <taxon>Bacteria</taxon>
        <taxon>Pseudomonadati</taxon>
        <taxon>Verrucomicrobiota</taxon>
        <taxon>Methylacidimicrobium</taxon>
    </lineage>
</organism>
<evidence type="ECO:0000313" key="4">
    <source>
        <dbReference type="Proteomes" id="UP000381693"/>
    </source>
</evidence>
<name>A0A5E6MPB3_9BACT</name>
<dbReference type="Gene3D" id="3.40.50.720">
    <property type="entry name" value="NAD(P)-binding Rossmann-like Domain"/>
    <property type="match status" value="1"/>
</dbReference>
<dbReference type="Proteomes" id="UP000381693">
    <property type="component" value="Unassembled WGS sequence"/>
</dbReference>
<dbReference type="EMBL" id="CABFUZ020000203">
    <property type="protein sequence ID" value="VVM07828.1"/>
    <property type="molecule type" value="Genomic_DNA"/>
</dbReference>
<dbReference type="AlphaFoldDB" id="A0A5E6MPB3"/>
<dbReference type="SUPFAM" id="SSF51735">
    <property type="entry name" value="NAD(P)-binding Rossmann-fold domains"/>
    <property type="match status" value="1"/>
</dbReference>
<evidence type="ECO:0000256" key="1">
    <source>
        <dbReference type="ARBA" id="ARBA00023027"/>
    </source>
</evidence>
<dbReference type="EC" id="5.1.3.18" evidence="3"/>